<evidence type="ECO:0000256" key="2">
    <source>
        <dbReference type="ARBA" id="ARBA00009046"/>
    </source>
</evidence>
<dbReference type="InterPro" id="IPR006474">
    <property type="entry name" value="Helicase_Cas3_CRISPR-ass_core"/>
</dbReference>
<dbReference type="InterPro" id="IPR014001">
    <property type="entry name" value="Helicase_ATP-bd"/>
</dbReference>
<keyword evidence="9" id="KW-0051">Antiviral defense</keyword>
<dbReference type="PROSITE" id="PS51643">
    <property type="entry name" value="HD_CAS3"/>
    <property type="match status" value="1"/>
</dbReference>
<dbReference type="PROSITE" id="PS51192">
    <property type="entry name" value="HELICASE_ATP_BIND_1"/>
    <property type="match status" value="1"/>
</dbReference>
<protein>
    <submittedName>
        <fullName evidence="12">CRISPR-associated helicase Cas3</fullName>
    </submittedName>
</protein>
<dbReference type="InterPro" id="IPR027417">
    <property type="entry name" value="P-loop_NTPase"/>
</dbReference>
<keyword evidence="13" id="KW-1185">Reference proteome</keyword>
<evidence type="ECO:0000313" key="12">
    <source>
        <dbReference type="EMBL" id="UYM18670.1"/>
    </source>
</evidence>
<keyword evidence="8" id="KW-0067">ATP-binding</keyword>
<keyword evidence="3" id="KW-0540">Nuclease</keyword>
<feature type="domain" description="HD Cas3-type" evidence="11">
    <location>
        <begin position="17"/>
        <end position="209"/>
    </location>
</feature>
<evidence type="ECO:0000259" key="11">
    <source>
        <dbReference type="PROSITE" id="PS51643"/>
    </source>
</evidence>
<keyword evidence="4" id="KW-0479">Metal-binding</keyword>
<dbReference type="Gene3D" id="3.40.50.300">
    <property type="entry name" value="P-loop containing nucleotide triphosphate hydrolases"/>
    <property type="match status" value="2"/>
</dbReference>
<dbReference type="InterPro" id="IPR050547">
    <property type="entry name" value="DEAD_box_RNA_helicases"/>
</dbReference>
<evidence type="ECO:0000256" key="6">
    <source>
        <dbReference type="ARBA" id="ARBA00022801"/>
    </source>
</evidence>
<dbReference type="InterPro" id="IPR006483">
    <property type="entry name" value="CRISPR-assoc_Cas3_HD"/>
</dbReference>
<evidence type="ECO:0000256" key="8">
    <source>
        <dbReference type="ARBA" id="ARBA00022840"/>
    </source>
</evidence>
<dbReference type="SUPFAM" id="SSF52540">
    <property type="entry name" value="P-loop containing nucleoside triphosphate hydrolases"/>
    <property type="match status" value="1"/>
</dbReference>
<dbReference type="Pfam" id="PF22590">
    <property type="entry name" value="Cas3-like_C_2"/>
    <property type="match status" value="1"/>
</dbReference>
<evidence type="ECO:0000256" key="4">
    <source>
        <dbReference type="ARBA" id="ARBA00022723"/>
    </source>
</evidence>
<keyword evidence="5" id="KW-0547">Nucleotide-binding</keyword>
<comment type="similarity">
    <text evidence="1">In the N-terminal section; belongs to the CRISPR-associated nuclease Cas3-HD family.</text>
</comment>
<dbReference type="NCBIfam" id="TIGR01596">
    <property type="entry name" value="cas3_HD"/>
    <property type="match status" value="1"/>
</dbReference>
<dbReference type="Proteomes" id="UP001163255">
    <property type="component" value="Chromosome"/>
</dbReference>
<name>A0ABY6H0T3_9GAMM</name>
<organism evidence="12 13">
    <name type="scientific">Endozoicomonas euniceicola</name>
    <dbReference type="NCBI Taxonomy" id="1234143"/>
    <lineage>
        <taxon>Bacteria</taxon>
        <taxon>Pseudomonadati</taxon>
        <taxon>Pseudomonadota</taxon>
        <taxon>Gammaproteobacteria</taxon>
        <taxon>Oceanospirillales</taxon>
        <taxon>Endozoicomonadaceae</taxon>
        <taxon>Endozoicomonas</taxon>
    </lineage>
</organism>
<keyword evidence="6" id="KW-0378">Hydrolase</keyword>
<gene>
    <name evidence="12" type="primary">cas3</name>
    <name evidence="12" type="ORF">NX720_12450</name>
</gene>
<evidence type="ECO:0000313" key="13">
    <source>
        <dbReference type="Proteomes" id="UP001163255"/>
    </source>
</evidence>
<evidence type="ECO:0000256" key="1">
    <source>
        <dbReference type="ARBA" id="ARBA00006847"/>
    </source>
</evidence>
<reference evidence="12" key="1">
    <citation type="submission" date="2022-10" db="EMBL/GenBank/DDBJ databases">
        <title>Completed Genome Sequence of two octocoral isolated bacterium, Endozoicomonas euniceicola EF212T and Endozoicomonas gorgoniicola PS125T.</title>
        <authorList>
            <person name="Chiou Y.-J."/>
            <person name="Chen Y.-H."/>
        </authorList>
    </citation>
    <scope>NUCLEOTIDE SEQUENCE</scope>
    <source>
        <strain evidence="12">EF212</strain>
    </source>
</reference>
<dbReference type="PANTHER" id="PTHR47963:SF9">
    <property type="entry name" value="CRISPR-ASSOCIATED ENDONUCLEASE_HELICASE CAS3"/>
    <property type="match status" value="1"/>
</dbReference>
<dbReference type="CDD" id="cd09641">
    <property type="entry name" value="Cas3''_I"/>
    <property type="match status" value="1"/>
</dbReference>
<evidence type="ECO:0000256" key="7">
    <source>
        <dbReference type="ARBA" id="ARBA00022806"/>
    </source>
</evidence>
<dbReference type="RefSeq" id="WP_262601424.1">
    <property type="nucleotide sequence ID" value="NZ_CP103300.1"/>
</dbReference>
<dbReference type="NCBIfam" id="TIGR01587">
    <property type="entry name" value="cas3_core"/>
    <property type="match status" value="1"/>
</dbReference>
<evidence type="ECO:0000256" key="9">
    <source>
        <dbReference type="ARBA" id="ARBA00023118"/>
    </source>
</evidence>
<accession>A0ABY6H0T3</accession>
<dbReference type="Gene3D" id="1.10.3210.30">
    <property type="match status" value="1"/>
</dbReference>
<dbReference type="Pfam" id="PF18019">
    <property type="entry name" value="Cas3_HD"/>
    <property type="match status" value="1"/>
</dbReference>
<dbReference type="EMBL" id="CP103300">
    <property type="protein sequence ID" value="UYM18670.1"/>
    <property type="molecule type" value="Genomic_DNA"/>
</dbReference>
<proteinExistence type="inferred from homology"/>
<dbReference type="InterPro" id="IPR054712">
    <property type="entry name" value="Cas3-like_dom"/>
</dbReference>
<evidence type="ECO:0000256" key="5">
    <source>
        <dbReference type="ARBA" id="ARBA00022741"/>
    </source>
</evidence>
<dbReference type="SMART" id="SM00487">
    <property type="entry name" value="DEXDc"/>
    <property type="match status" value="1"/>
</dbReference>
<comment type="similarity">
    <text evidence="2">In the central section; belongs to the CRISPR-associated helicase Cas3 family.</text>
</comment>
<dbReference type="InterPro" id="IPR038257">
    <property type="entry name" value="CRISPR-assoc_Cas3_HD_sf"/>
</dbReference>
<evidence type="ECO:0000256" key="3">
    <source>
        <dbReference type="ARBA" id="ARBA00022722"/>
    </source>
</evidence>
<dbReference type="PANTHER" id="PTHR47963">
    <property type="entry name" value="DEAD-BOX ATP-DEPENDENT RNA HELICASE 47, MITOCHONDRIAL"/>
    <property type="match status" value="1"/>
</dbReference>
<keyword evidence="7" id="KW-0347">Helicase</keyword>
<evidence type="ECO:0000259" key="10">
    <source>
        <dbReference type="PROSITE" id="PS51192"/>
    </source>
</evidence>
<feature type="domain" description="Helicase ATP-binding" evidence="10">
    <location>
        <begin position="277"/>
        <end position="489"/>
    </location>
</feature>
<sequence>MNYYRYWGKARKTSGKEGDHYHLLPYHCLDVAAVGYCLLDPDKKQCRSLAGQLNVEPEWLRDWFSFCLMLHDLGKFFRAFQNLVPNLSPALVPFVNRCTSTHRHDTLGFCLWEEVLELELSDIFPEEVQEFVSGWLEIVCGHHGQPPLKFMSGLEGALEVEDESAAEQFIRDLTRNWLPDLSPLAQISKEDFRRSSWQLAGLAVLADWLGSDQDVFKYRASVRPLEVYWQKTALPKAEKVLAKAEFLPRSIAPFTSIRDQFDFIETPTPLQEYSQQVAISNKPQLFLLEDVTGAGKTEAAMTLVHRLMSAGQADGLYVGLPTMATANAMYDRLQKSYQALYSDGEKPSMVLAHGASQLSDKFRDSVALSQQKPDKNYARDDLSATAYCNAWLADNRKKALLADVGIGTIDQALLGILPARHQSLRLLGLTGKVLLVDEVHAYDDYMQSLLQALLKAHAAQGGSAILLSATLPETMRKQLLANFAEGRGISGSVAPQNNDYPLATCLCEDGLTETAVPTRQSVTRTVNVIRLNDESSALERIRQAVTDGHCICWIRNTVDDARNAYQTLSEQGWMEGEKLTLFHSRYAMIDRQGIESDVLERFGDKSVEQQRRSQVLIATQVVEQSLDLDFDVLISDLAPVDLLIQRAGRLQRHIRDAFGNRLNTAGAKDQRDPPCLYLLSPDPDNVEHKDWLRVLLPGTQSVYSHVGKLWLTARVVLTGGGFSMPGDARQLIEGVYGEAAQDDIPNVLDEASLEAEAEQKSRRGMGRFNQLELQRGYTHKSAKHNRGWDEDVNIPTRLSENDTVSVILARVENDQLKPYADHEQHGWLLSKINLPKRDWDKARESIPPKWLAAIEQLKTDTSTLKWQEILPLTAETGSFYQAEGGWNMGSNKSVS</sequence>